<reference evidence="2 3" key="1">
    <citation type="journal article" date="2015" name="Proc. Natl. Acad. Sci. U.S.A.">
        <title>The resurrection genome of Boea hygrometrica: A blueprint for survival of dehydration.</title>
        <authorList>
            <person name="Xiao L."/>
            <person name="Yang G."/>
            <person name="Zhang L."/>
            <person name="Yang X."/>
            <person name="Zhao S."/>
            <person name="Ji Z."/>
            <person name="Zhou Q."/>
            <person name="Hu M."/>
            <person name="Wang Y."/>
            <person name="Chen M."/>
            <person name="Xu Y."/>
            <person name="Jin H."/>
            <person name="Xiao X."/>
            <person name="Hu G."/>
            <person name="Bao F."/>
            <person name="Hu Y."/>
            <person name="Wan P."/>
            <person name="Li L."/>
            <person name="Deng X."/>
            <person name="Kuang T."/>
            <person name="Xiang C."/>
            <person name="Zhu J.K."/>
            <person name="Oliver M.J."/>
            <person name="He Y."/>
        </authorList>
    </citation>
    <scope>NUCLEOTIDE SEQUENCE [LARGE SCALE GENOMIC DNA]</scope>
    <source>
        <strain evidence="3">cv. XS01</strain>
    </source>
</reference>
<dbReference type="Proteomes" id="UP000250235">
    <property type="component" value="Unassembled WGS sequence"/>
</dbReference>
<sequence length="353" mass="39312">MASSLFANTLQINFDSVLSFPDYERMVNMFKALESTGLRDVVDVPKYLVYDARSIFSKSGKPVKTSCKKRKMKYEFCLLNDILAKSVTVKAGSFDSVTHERFLLMTATHFGLKINWSKILFNILKGMVTKTSKQAKGFAAQICALLNGAPDLGRGEDLPSTKDSHCVNCWHIRSKNKNIGSDEDEPEEPVARKNATKRRPAPAVVEPVTKKKRTIVGRAVPAEKDLAMVPLVQNPEAISMVPVATPKAQHIRAPKRKLVLEKGSDDEIVDSIIHQVIADTTAIESGEPDLEEPLIQETAKTAENETDFSGIQIWLIYRKREITRKGYKSSDITELLVTEFKKGKSSDLSMTPI</sequence>
<name>A0A2Z7BYS0_9LAMI</name>
<gene>
    <name evidence="2" type="ORF">F511_22430</name>
</gene>
<keyword evidence="3" id="KW-1185">Reference proteome</keyword>
<evidence type="ECO:0000256" key="1">
    <source>
        <dbReference type="SAM" id="MobiDB-lite"/>
    </source>
</evidence>
<evidence type="ECO:0000313" key="3">
    <source>
        <dbReference type="Proteomes" id="UP000250235"/>
    </source>
</evidence>
<accession>A0A2Z7BYS0</accession>
<evidence type="ECO:0000313" key="2">
    <source>
        <dbReference type="EMBL" id="KZV38738.1"/>
    </source>
</evidence>
<proteinExistence type="predicted"/>
<dbReference type="AlphaFoldDB" id="A0A2Z7BYS0"/>
<protein>
    <submittedName>
        <fullName evidence="2">Uncharacterized protein</fullName>
    </submittedName>
</protein>
<dbReference type="EMBL" id="KV001742">
    <property type="protein sequence ID" value="KZV38738.1"/>
    <property type="molecule type" value="Genomic_DNA"/>
</dbReference>
<feature type="region of interest" description="Disordered" evidence="1">
    <location>
        <begin position="177"/>
        <end position="203"/>
    </location>
</feature>
<organism evidence="2 3">
    <name type="scientific">Dorcoceras hygrometricum</name>
    <dbReference type="NCBI Taxonomy" id="472368"/>
    <lineage>
        <taxon>Eukaryota</taxon>
        <taxon>Viridiplantae</taxon>
        <taxon>Streptophyta</taxon>
        <taxon>Embryophyta</taxon>
        <taxon>Tracheophyta</taxon>
        <taxon>Spermatophyta</taxon>
        <taxon>Magnoliopsida</taxon>
        <taxon>eudicotyledons</taxon>
        <taxon>Gunneridae</taxon>
        <taxon>Pentapetalae</taxon>
        <taxon>asterids</taxon>
        <taxon>lamiids</taxon>
        <taxon>Lamiales</taxon>
        <taxon>Gesneriaceae</taxon>
        <taxon>Didymocarpoideae</taxon>
        <taxon>Trichosporeae</taxon>
        <taxon>Loxocarpinae</taxon>
        <taxon>Dorcoceras</taxon>
    </lineage>
</organism>